<dbReference type="Proteomes" id="UP000193570">
    <property type="component" value="Unassembled WGS sequence"/>
</dbReference>
<evidence type="ECO:0000313" key="2">
    <source>
        <dbReference type="Proteomes" id="UP000193570"/>
    </source>
</evidence>
<protein>
    <recommendedName>
        <fullName evidence="3">Tyrosine specific protein phosphatases domain-containing protein</fullName>
    </recommendedName>
</protein>
<dbReference type="Gene3D" id="3.90.190.10">
    <property type="entry name" value="Protein tyrosine phosphatase superfamily"/>
    <property type="match status" value="1"/>
</dbReference>
<accession>A0A1X6ZIL9</accession>
<keyword evidence="2" id="KW-1185">Reference proteome</keyword>
<dbReference type="SUPFAM" id="SSF52799">
    <property type="entry name" value="(Phosphotyrosine protein) phosphatases II"/>
    <property type="match status" value="1"/>
</dbReference>
<gene>
    <name evidence="1" type="ORF">ROJ8625_02676</name>
</gene>
<dbReference type="EMBL" id="FWFK01000004">
    <property type="protein sequence ID" value="SLN52793.1"/>
    <property type="molecule type" value="Genomic_DNA"/>
</dbReference>
<evidence type="ECO:0008006" key="3">
    <source>
        <dbReference type="Google" id="ProtNLM"/>
    </source>
</evidence>
<reference evidence="1 2" key="1">
    <citation type="submission" date="2017-03" db="EMBL/GenBank/DDBJ databases">
        <authorList>
            <person name="Afonso C.L."/>
            <person name="Miller P.J."/>
            <person name="Scott M.A."/>
            <person name="Spackman E."/>
            <person name="Goraichik I."/>
            <person name="Dimitrov K.M."/>
            <person name="Suarez D.L."/>
            <person name="Swayne D.E."/>
        </authorList>
    </citation>
    <scope>NUCLEOTIDE SEQUENCE [LARGE SCALE GENOMIC DNA]</scope>
    <source>
        <strain evidence="1 2">CECT 8625</strain>
    </source>
</reference>
<dbReference type="AlphaFoldDB" id="A0A1X6ZIL9"/>
<evidence type="ECO:0000313" key="1">
    <source>
        <dbReference type="EMBL" id="SLN52793.1"/>
    </source>
</evidence>
<organism evidence="1 2">
    <name type="scientific">Roseivivax jejudonensis</name>
    <dbReference type="NCBI Taxonomy" id="1529041"/>
    <lineage>
        <taxon>Bacteria</taxon>
        <taxon>Pseudomonadati</taxon>
        <taxon>Pseudomonadota</taxon>
        <taxon>Alphaproteobacteria</taxon>
        <taxon>Rhodobacterales</taxon>
        <taxon>Roseobacteraceae</taxon>
        <taxon>Roseivivax</taxon>
    </lineage>
</organism>
<sequence>MTEHDPQVHRTGGVIHALPVGGGILAIAPQPGAHDSYDKDLGHILDWRPALVVSLTTTDELAQTGAGDLGPQLQERATRWAHVPVAPDAAPTPDVAKRWTETSAFARRALWGGGRVLIHGRDGCGRAGMAALRLMIEAGEAPDEAQQRLWALHRPMIGGTAQLRWAMAAEREAAVFLSRRADATRRPAHGVGVRGWKTTQAGLVTAASFRT</sequence>
<proteinExistence type="predicted"/>
<name>A0A1X6ZIL9_9RHOB</name>
<dbReference type="InterPro" id="IPR029021">
    <property type="entry name" value="Prot-tyrosine_phosphatase-like"/>
</dbReference>